<dbReference type="InterPro" id="IPR013320">
    <property type="entry name" value="ConA-like_dom_sf"/>
</dbReference>
<accession>A0A1Q2MDT7</accession>
<reference evidence="3" key="1">
    <citation type="submission" date="2017-02" db="EMBL/GenBank/DDBJ databases">
        <title>Comparative genomics and description of representatives of a novel lineage of planctomycetes thriving in anoxic sediments.</title>
        <authorList>
            <person name="Spring S."/>
            <person name="Bunk B."/>
            <person name="Sproer C."/>
        </authorList>
    </citation>
    <scope>NUCLEOTIDE SEQUENCE [LARGE SCALE GENOMIC DNA]</scope>
    <source>
        <strain evidence="3">SM-Chi-D1</strain>
    </source>
</reference>
<evidence type="ECO:0008006" key="4">
    <source>
        <dbReference type="Google" id="ProtNLM"/>
    </source>
</evidence>
<dbReference type="EMBL" id="CP019646">
    <property type="protein sequence ID" value="AQQ70866.1"/>
    <property type="molecule type" value="Genomic_DNA"/>
</dbReference>
<sequence precursor="true">MKQIIVLTVVSFFAATSVMAATNWNGAEDTDWFNPNNWATGSVPGESELPQIDYVEGRVMPIFSAPGETHINKGLRIASSGVAGEASVEIAAGKMVCLDYAKLISRYVGQTSKVLVSGGELEVQGVLDIAMTAVGILEITSGYINLEGLTIQMFSPATYPDAQAYVRVHGGEMYVGNLIIQGNYNIDIRNDGTLMLPESELPVIQQMIGEGTLTAYGDGTANSGTGELKVEVLDGTVVVTAIEVKPEQASKPSPAASSALNVLMEANPVELSWTAGVGATSHILYASTDLDELNAAVDETSPAYITTTTNPFYSFTEEVFPEETIYWRVDEVSTAGTETGLVWDFTLLEDTLIDNFDSNVTAWVGSDLNVSAGTAVRMGTQSLQLSYSSAGYAEKTFSKALNFTAGGLESLSVLFHGYADNTSMSNDFYITLTDSSSNSSKVNYGGESFSLDQQNWEAWTAWDVAIADFDNGSIDLTSVEKVAFGIDGGQGDIFIDSFYTYPQRCVADLGPAGDLNNDCVVDLADYNVFAADWLATGYTVTPQAVAGDPVVYYDFEDEGMFAETVTNRSTYGSDPSLYNGTRTLFSTEYSTEGAVGGCIDLLDVAEVGNVSVPASVFDNVTDAVSVSVWVNLHVLEENKHAPVFVGFPSSPANVFNGYVPWVAAPMRVRFVTDNSEVVQEDATYRGTDAYIGVWNHYVFTKDITTGAMRIFMNGDLIAENYTAETMPQISQFMIGASPSFVQRMKGKVDEFRIYDYALSWEEVLTLYGETEPKEVALDSAADLLEDNTVDSQDLQLLTADWLSEILFPEN</sequence>
<evidence type="ECO:0000256" key="1">
    <source>
        <dbReference type="SAM" id="SignalP"/>
    </source>
</evidence>
<dbReference type="STRING" id="1851148.SMSP2_01228"/>
<dbReference type="SUPFAM" id="SSF49899">
    <property type="entry name" value="Concanavalin A-like lectins/glucanases"/>
    <property type="match status" value="1"/>
</dbReference>
<protein>
    <recommendedName>
        <fullName evidence="4">LamG-like jellyroll fold domain-containing protein</fullName>
    </recommendedName>
</protein>
<dbReference type="OrthoDB" id="228608at2"/>
<dbReference type="Pfam" id="PF13385">
    <property type="entry name" value="Laminin_G_3"/>
    <property type="match status" value="1"/>
</dbReference>
<keyword evidence="3" id="KW-1185">Reference proteome</keyword>
<evidence type="ECO:0000313" key="2">
    <source>
        <dbReference type="EMBL" id="AQQ70866.1"/>
    </source>
</evidence>
<feature type="chain" id="PRO_5012885271" description="LamG-like jellyroll fold domain-containing protein" evidence="1">
    <location>
        <begin position="21"/>
        <end position="810"/>
    </location>
</feature>
<dbReference type="KEGG" id="pbas:SMSP2_01228"/>
<proteinExistence type="predicted"/>
<dbReference type="Gene3D" id="2.60.120.200">
    <property type="match status" value="1"/>
</dbReference>
<evidence type="ECO:0000313" key="3">
    <source>
        <dbReference type="Proteomes" id="UP000188181"/>
    </source>
</evidence>
<keyword evidence="1" id="KW-0732">Signal</keyword>
<dbReference type="Proteomes" id="UP000188181">
    <property type="component" value="Chromosome"/>
</dbReference>
<dbReference type="RefSeq" id="WP_146683099.1">
    <property type="nucleotide sequence ID" value="NZ_CP019646.1"/>
</dbReference>
<organism evidence="2 3">
    <name type="scientific">Limihaloglobus sulfuriphilus</name>
    <dbReference type="NCBI Taxonomy" id="1851148"/>
    <lineage>
        <taxon>Bacteria</taxon>
        <taxon>Pseudomonadati</taxon>
        <taxon>Planctomycetota</taxon>
        <taxon>Phycisphaerae</taxon>
        <taxon>Sedimentisphaerales</taxon>
        <taxon>Sedimentisphaeraceae</taxon>
        <taxon>Limihaloglobus</taxon>
    </lineage>
</organism>
<feature type="signal peptide" evidence="1">
    <location>
        <begin position="1"/>
        <end position="20"/>
    </location>
</feature>
<gene>
    <name evidence="2" type="ORF">SMSP2_01228</name>
</gene>
<dbReference type="AlphaFoldDB" id="A0A1Q2MDT7"/>
<name>A0A1Q2MDT7_9BACT</name>